<comment type="cofactor">
    <cofactor evidence="1">
        <name>Zn(2+)</name>
        <dbReference type="ChEBI" id="CHEBI:29105"/>
    </cofactor>
</comment>
<evidence type="ECO:0000256" key="2">
    <source>
        <dbReference type="ARBA" id="ARBA00008072"/>
    </source>
</evidence>
<keyword evidence="3" id="KW-0479">Metal-binding</keyword>
<dbReference type="Pfam" id="PF00107">
    <property type="entry name" value="ADH_zinc_N"/>
    <property type="match status" value="1"/>
</dbReference>
<evidence type="ECO:0000256" key="1">
    <source>
        <dbReference type="ARBA" id="ARBA00001947"/>
    </source>
</evidence>
<dbReference type="InterPro" id="IPR036291">
    <property type="entry name" value="NAD(P)-bd_dom_sf"/>
</dbReference>
<protein>
    <submittedName>
        <fullName evidence="7">Unannotated protein</fullName>
    </submittedName>
</protein>
<dbReference type="PANTHER" id="PTHR43350:SF17">
    <property type="entry name" value="NAD-DEPENDENT ALCOHOL DEHYDROGENASE"/>
    <property type="match status" value="1"/>
</dbReference>
<accession>A0A6J6F0I4</accession>
<evidence type="ECO:0000259" key="6">
    <source>
        <dbReference type="Pfam" id="PF00107"/>
    </source>
</evidence>
<dbReference type="GO" id="GO:0046872">
    <property type="term" value="F:metal ion binding"/>
    <property type="evidence" value="ECO:0007669"/>
    <property type="project" value="UniProtKB-KW"/>
</dbReference>
<evidence type="ECO:0000256" key="4">
    <source>
        <dbReference type="ARBA" id="ARBA00022833"/>
    </source>
</evidence>
<evidence type="ECO:0000256" key="3">
    <source>
        <dbReference type="ARBA" id="ARBA00022723"/>
    </source>
</evidence>
<evidence type="ECO:0000313" key="7">
    <source>
        <dbReference type="EMBL" id="CAB4581787.1"/>
    </source>
</evidence>
<dbReference type="InterPro" id="IPR013149">
    <property type="entry name" value="ADH-like_C"/>
</dbReference>
<dbReference type="EMBL" id="CAEZSR010000159">
    <property type="protein sequence ID" value="CAB4581787.1"/>
    <property type="molecule type" value="Genomic_DNA"/>
</dbReference>
<dbReference type="AlphaFoldDB" id="A0A6J6F0I4"/>
<dbReference type="Gene3D" id="3.90.180.10">
    <property type="entry name" value="Medium-chain alcohol dehydrogenases, catalytic domain"/>
    <property type="match status" value="1"/>
</dbReference>
<comment type="similarity">
    <text evidence="2">Belongs to the zinc-containing alcohol dehydrogenase family.</text>
</comment>
<keyword evidence="5" id="KW-0560">Oxidoreductase</keyword>
<keyword evidence="4" id="KW-0862">Zinc</keyword>
<name>A0A6J6F0I4_9ZZZZ</name>
<evidence type="ECO:0000256" key="5">
    <source>
        <dbReference type="ARBA" id="ARBA00023002"/>
    </source>
</evidence>
<sequence>MIGAGGLGQFGIQFLRLMTDAEVWVADPAPGKQRRAVELGATAAVATDELDGKFDAIIDFVGAQPTLEAAVQRVQRRGIVVAVGLYGGRVPFGVGAVPHEAQFMSSIWGTVGELGELIAFAHRHPIQDTVEPMPLERAEEAHQRLRAGEAAGRIVLVP</sequence>
<feature type="domain" description="Alcohol dehydrogenase-like C-terminal" evidence="6">
    <location>
        <begin position="6"/>
        <end position="121"/>
    </location>
</feature>
<dbReference type="Gene3D" id="3.40.50.720">
    <property type="entry name" value="NAD(P)-binding Rossmann-like Domain"/>
    <property type="match status" value="1"/>
</dbReference>
<organism evidence="7">
    <name type="scientific">freshwater metagenome</name>
    <dbReference type="NCBI Taxonomy" id="449393"/>
    <lineage>
        <taxon>unclassified sequences</taxon>
        <taxon>metagenomes</taxon>
        <taxon>ecological metagenomes</taxon>
    </lineage>
</organism>
<reference evidence="7" key="1">
    <citation type="submission" date="2020-05" db="EMBL/GenBank/DDBJ databases">
        <authorList>
            <person name="Chiriac C."/>
            <person name="Salcher M."/>
            <person name="Ghai R."/>
            <person name="Kavagutti S V."/>
        </authorList>
    </citation>
    <scope>NUCLEOTIDE SEQUENCE</scope>
</reference>
<proteinExistence type="inferred from homology"/>
<dbReference type="SUPFAM" id="SSF51735">
    <property type="entry name" value="NAD(P)-binding Rossmann-fold domains"/>
    <property type="match status" value="1"/>
</dbReference>
<dbReference type="GO" id="GO:0016491">
    <property type="term" value="F:oxidoreductase activity"/>
    <property type="evidence" value="ECO:0007669"/>
    <property type="project" value="UniProtKB-KW"/>
</dbReference>
<gene>
    <name evidence="7" type="ORF">UFOPK1493_03142</name>
</gene>
<dbReference type="PANTHER" id="PTHR43350">
    <property type="entry name" value="NAD-DEPENDENT ALCOHOL DEHYDROGENASE"/>
    <property type="match status" value="1"/>
</dbReference>